<feature type="active site" description="Proton donor" evidence="9 10">
    <location>
        <position position="205"/>
    </location>
</feature>
<dbReference type="InterPro" id="IPR020810">
    <property type="entry name" value="Enolase_C"/>
</dbReference>
<feature type="binding site" evidence="9">
    <location>
        <position position="388"/>
    </location>
    <ligand>
        <name>(2R)-2-phosphoglycerate</name>
        <dbReference type="ChEBI" id="CHEBI:58289"/>
    </ligand>
</feature>
<dbReference type="InterPro" id="IPR000941">
    <property type="entry name" value="Enolase"/>
</dbReference>
<dbReference type="SMART" id="SM01193">
    <property type="entry name" value="Enolase_N"/>
    <property type="match status" value="1"/>
</dbReference>
<accession>A0A1F5FH36</accession>
<dbReference type="GO" id="GO:0009986">
    <property type="term" value="C:cell surface"/>
    <property type="evidence" value="ECO:0007669"/>
    <property type="project" value="UniProtKB-SubCell"/>
</dbReference>
<dbReference type="CDD" id="cd03313">
    <property type="entry name" value="enolase"/>
    <property type="match status" value="1"/>
</dbReference>
<comment type="cofactor">
    <cofactor evidence="9">
        <name>Mg(2+)</name>
        <dbReference type="ChEBI" id="CHEBI:18420"/>
    </cofactor>
    <text evidence="9">Binds a second Mg(2+) ion via substrate during catalysis.</text>
</comment>
<dbReference type="InterPro" id="IPR020809">
    <property type="entry name" value="Enolase_CS"/>
</dbReference>
<comment type="caution">
    <text evidence="15">The sequence shown here is derived from an EMBL/GenBank/DDBJ whole genome shotgun (WGS) entry which is preliminary data.</text>
</comment>
<dbReference type="SFLD" id="SFLDS00001">
    <property type="entry name" value="Enolase"/>
    <property type="match status" value="1"/>
</dbReference>
<dbReference type="HAMAP" id="MF_00318">
    <property type="entry name" value="Enolase"/>
    <property type="match status" value="1"/>
</dbReference>
<dbReference type="AlphaFoldDB" id="A0A1F5FH36"/>
<dbReference type="GO" id="GO:0006096">
    <property type="term" value="P:glycolytic process"/>
    <property type="evidence" value="ECO:0007669"/>
    <property type="project" value="UniProtKB-UniRule"/>
</dbReference>
<comment type="function">
    <text evidence="9">Catalyzes the reversible conversion of 2-phosphoglycerate (2-PG) into phosphoenolpyruvate (PEP). It is essential for the degradation of carbohydrates via glycolysis.</text>
</comment>
<evidence type="ECO:0000256" key="2">
    <source>
        <dbReference type="ARBA" id="ARBA00009604"/>
    </source>
</evidence>
<dbReference type="GO" id="GO:0000287">
    <property type="term" value="F:magnesium ion binding"/>
    <property type="evidence" value="ECO:0007669"/>
    <property type="project" value="UniProtKB-UniRule"/>
</dbReference>
<feature type="binding site" evidence="9">
    <location>
        <position position="163"/>
    </location>
    <ligand>
        <name>(2R)-2-phosphoglycerate</name>
        <dbReference type="ChEBI" id="CHEBI:58289"/>
    </ligand>
</feature>
<feature type="binding site" evidence="9">
    <location>
        <position position="337"/>
    </location>
    <ligand>
        <name>(2R)-2-phosphoglycerate</name>
        <dbReference type="ChEBI" id="CHEBI:58289"/>
    </ligand>
</feature>
<evidence type="ECO:0000256" key="7">
    <source>
        <dbReference type="ARBA" id="ARBA00023152"/>
    </source>
</evidence>
<dbReference type="GO" id="GO:0004634">
    <property type="term" value="F:phosphopyruvate hydratase activity"/>
    <property type="evidence" value="ECO:0007669"/>
    <property type="project" value="UniProtKB-UniRule"/>
</dbReference>
<dbReference type="GO" id="GO:0005576">
    <property type="term" value="C:extracellular region"/>
    <property type="evidence" value="ECO:0007669"/>
    <property type="project" value="UniProtKB-SubCell"/>
</dbReference>
<dbReference type="SFLD" id="SFLDG00178">
    <property type="entry name" value="enolase"/>
    <property type="match status" value="1"/>
</dbReference>
<protein>
    <recommendedName>
        <fullName evidence="4 9">Enolase</fullName>
        <ecNumber evidence="3 9">4.2.1.11</ecNumber>
    </recommendedName>
    <alternativeName>
        <fullName evidence="9">2-phospho-D-glycerate hydro-lyase</fullName>
    </alternativeName>
    <alternativeName>
        <fullName evidence="9">2-phosphoglycerate dehydratase</fullName>
    </alternativeName>
</protein>
<feature type="binding site" evidence="11">
    <location>
        <position position="155"/>
    </location>
    <ligand>
        <name>substrate</name>
    </ligand>
</feature>
<keyword evidence="15" id="KW-0670">Pyruvate</keyword>
<dbReference type="NCBIfam" id="TIGR01060">
    <property type="entry name" value="eno"/>
    <property type="match status" value="1"/>
</dbReference>
<dbReference type="InterPro" id="IPR029017">
    <property type="entry name" value="Enolase-like_N"/>
</dbReference>
<dbReference type="STRING" id="1817816.A2Y64_01175"/>
<dbReference type="GO" id="GO:0000015">
    <property type="term" value="C:phosphopyruvate hydratase complex"/>
    <property type="evidence" value="ECO:0007669"/>
    <property type="project" value="InterPro"/>
</dbReference>
<evidence type="ECO:0000256" key="4">
    <source>
        <dbReference type="ARBA" id="ARBA00017068"/>
    </source>
</evidence>
<keyword evidence="9 12" id="KW-0479">Metal-binding</keyword>
<evidence type="ECO:0000256" key="8">
    <source>
        <dbReference type="ARBA" id="ARBA00023239"/>
    </source>
</evidence>
<dbReference type="Gene3D" id="3.20.20.120">
    <property type="entry name" value="Enolase-like C-terminal domain"/>
    <property type="match status" value="1"/>
</dbReference>
<keyword evidence="7 9" id="KW-0324">Glycolysis</keyword>
<evidence type="ECO:0000259" key="14">
    <source>
        <dbReference type="SMART" id="SM01193"/>
    </source>
</evidence>
<keyword evidence="6 9" id="KW-0460">Magnesium</keyword>
<dbReference type="Pfam" id="PF03952">
    <property type="entry name" value="Enolase_N"/>
    <property type="match status" value="1"/>
</dbReference>
<name>A0A1F5FH36_9BACT</name>
<dbReference type="PANTHER" id="PTHR11902:SF1">
    <property type="entry name" value="ENOLASE"/>
    <property type="match status" value="1"/>
</dbReference>
<dbReference type="PROSITE" id="PS00164">
    <property type="entry name" value="ENOLASE"/>
    <property type="match status" value="1"/>
</dbReference>
<proteinExistence type="inferred from homology"/>
<feature type="binding site" evidence="11">
    <location>
        <position position="285"/>
    </location>
    <ligand>
        <name>substrate</name>
    </ligand>
</feature>
<evidence type="ECO:0000256" key="1">
    <source>
        <dbReference type="ARBA" id="ARBA00005031"/>
    </source>
</evidence>
<dbReference type="Proteomes" id="UP000177187">
    <property type="component" value="Unassembled WGS sequence"/>
</dbReference>
<evidence type="ECO:0000313" key="16">
    <source>
        <dbReference type="Proteomes" id="UP000177187"/>
    </source>
</evidence>
<dbReference type="SUPFAM" id="SSF51604">
    <property type="entry name" value="Enolase C-terminal domain-like"/>
    <property type="match status" value="1"/>
</dbReference>
<gene>
    <name evidence="9" type="primary">eno</name>
    <name evidence="15" type="ORF">A2Y64_01175</name>
</gene>
<feature type="binding site" evidence="11">
    <location>
        <position position="164"/>
    </location>
    <ligand>
        <name>substrate</name>
    </ligand>
</feature>
<feature type="binding site" evidence="9">
    <location>
        <position position="366"/>
    </location>
    <ligand>
        <name>(2R)-2-phosphoglycerate</name>
        <dbReference type="ChEBI" id="CHEBI:58289"/>
    </ligand>
</feature>
<feature type="domain" description="Enolase N-terminal" evidence="14">
    <location>
        <begin position="4"/>
        <end position="134"/>
    </location>
</feature>
<dbReference type="EMBL" id="MFAF01000023">
    <property type="protein sequence ID" value="OGD78844.1"/>
    <property type="molecule type" value="Genomic_DNA"/>
</dbReference>
<keyword evidence="5 9" id="KW-0964">Secreted</keyword>
<dbReference type="InterPro" id="IPR020811">
    <property type="entry name" value="Enolase_N"/>
</dbReference>
<evidence type="ECO:0000256" key="10">
    <source>
        <dbReference type="PIRSR" id="PIRSR001400-1"/>
    </source>
</evidence>
<dbReference type="PRINTS" id="PR00148">
    <property type="entry name" value="ENOLASE"/>
</dbReference>
<reference evidence="15 16" key="1">
    <citation type="journal article" date="2016" name="Nat. Commun.">
        <title>Thousands of microbial genomes shed light on interconnected biogeochemical processes in an aquifer system.</title>
        <authorList>
            <person name="Anantharaman K."/>
            <person name="Brown C.T."/>
            <person name="Hug L.A."/>
            <person name="Sharon I."/>
            <person name="Castelle C.J."/>
            <person name="Probst A.J."/>
            <person name="Thomas B.C."/>
            <person name="Singh A."/>
            <person name="Wilkins M.J."/>
            <person name="Karaoz U."/>
            <person name="Brodie E.L."/>
            <person name="Williams K.H."/>
            <person name="Hubbard S.S."/>
            <person name="Banfield J.F."/>
        </authorList>
    </citation>
    <scope>NUCLEOTIDE SEQUENCE [LARGE SCALE GENOMIC DNA]</scope>
</reference>
<evidence type="ECO:0000256" key="9">
    <source>
        <dbReference type="HAMAP-Rule" id="MF_00318"/>
    </source>
</evidence>
<sequence>MCKIASVVGREILDSRGNPTVEVEIFTNEDKLGRAMVPSGASTGEHEAVELRDGDKKRYHGLGVLKAVNNVNTEIRQLLVGMNPLDQENIDRALIELDGTPNKRRLGANAILGASVAVAKAAARHYDIPLYRYLGGAAARVIPVPMFNILNGGMHADNNVDMQEFMICPTGFPSFREALRAGSEIFRALGQVLKKQGYFIGVGDEGGYAPNLKSNAEAFEKLIEAIELAGYKPGGDVWIALDAAANSFYKDGNYRLEAVGKTFDTAGLIKVYCEWADMYPLICIEDGLAENDWEGFIELTRQLGDRIQITGDDIYVTNVERLREGIRRRASNSILIKLNQIGTVSETLLTMRTAFCSEMTCVVSHRSGETEDPAIAHLAVATNCGMIKAGAPNRSERLAKYNELLRIEESLETSEYPGIEVFNARAARNGGR</sequence>
<evidence type="ECO:0000313" key="15">
    <source>
        <dbReference type="EMBL" id="OGD78844.1"/>
    </source>
</evidence>
<feature type="active site" description="Proton acceptor" evidence="9 10">
    <location>
        <position position="337"/>
    </location>
</feature>
<feature type="binding site" evidence="11">
    <location>
        <position position="388"/>
    </location>
    <ligand>
        <name>substrate</name>
    </ligand>
</feature>
<keyword evidence="9" id="KW-0963">Cytoplasm</keyword>
<feature type="binding site" evidence="11">
    <location>
        <position position="312"/>
    </location>
    <ligand>
        <name>substrate</name>
    </ligand>
</feature>
<feature type="binding site" evidence="11">
    <location>
        <begin position="364"/>
        <end position="367"/>
    </location>
    <ligand>
        <name>substrate</name>
    </ligand>
</feature>
<comment type="subcellular location">
    <subcellularLocation>
        <location evidence="9">Cytoplasm</location>
    </subcellularLocation>
    <subcellularLocation>
        <location evidence="9">Secreted</location>
    </subcellularLocation>
    <subcellularLocation>
        <location evidence="9">Cell surface</location>
    </subcellularLocation>
    <text evidence="9">Fractions of enolase are present in both the cytoplasm and on the cell surface.</text>
</comment>
<dbReference type="SMART" id="SM01192">
    <property type="entry name" value="Enolase_C"/>
    <property type="match status" value="1"/>
</dbReference>
<evidence type="ECO:0000256" key="6">
    <source>
        <dbReference type="ARBA" id="ARBA00022842"/>
    </source>
</evidence>
<organism evidence="15 16">
    <name type="scientific">Candidatus Coatesbacteria bacterium RBG_13_66_14</name>
    <dbReference type="NCBI Taxonomy" id="1817816"/>
    <lineage>
        <taxon>Bacteria</taxon>
        <taxon>Candidatus Coatesiibacteriota</taxon>
    </lineage>
</organism>
<comment type="cofactor">
    <cofactor evidence="12">
        <name>Mg(2+)</name>
        <dbReference type="ChEBI" id="CHEBI:18420"/>
    </cofactor>
    <text evidence="12">Mg(2+) is required for catalysis and for stabilizing the dimer.</text>
</comment>
<evidence type="ECO:0000256" key="5">
    <source>
        <dbReference type="ARBA" id="ARBA00022525"/>
    </source>
</evidence>
<dbReference type="UniPathway" id="UPA00109">
    <property type="reaction ID" value="UER00187"/>
</dbReference>
<dbReference type="Gene3D" id="3.30.390.10">
    <property type="entry name" value="Enolase-like, N-terminal domain"/>
    <property type="match status" value="1"/>
</dbReference>
<dbReference type="EC" id="4.2.1.11" evidence="3 9"/>
<dbReference type="PIRSF" id="PIRSF001400">
    <property type="entry name" value="Enolase"/>
    <property type="match status" value="1"/>
</dbReference>
<feature type="domain" description="Enolase C-terminal TIM barrel" evidence="13">
    <location>
        <begin position="139"/>
        <end position="424"/>
    </location>
</feature>
<comment type="pathway">
    <text evidence="1 9">Carbohydrate degradation; glycolysis; pyruvate from D-glyceraldehyde 3-phosphate: step 4/5.</text>
</comment>
<feature type="binding site" evidence="9 12">
    <location>
        <position position="285"/>
    </location>
    <ligand>
        <name>Mg(2+)</name>
        <dbReference type="ChEBI" id="CHEBI:18420"/>
    </ligand>
</feature>
<keyword evidence="8 9" id="KW-0456">Lyase</keyword>
<evidence type="ECO:0000256" key="12">
    <source>
        <dbReference type="PIRSR" id="PIRSR001400-3"/>
    </source>
</evidence>
<feature type="binding site" evidence="9 12">
    <location>
        <position position="312"/>
    </location>
    <ligand>
        <name>Mg(2+)</name>
        <dbReference type="ChEBI" id="CHEBI:18420"/>
    </ligand>
</feature>
<dbReference type="FunFam" id="3.30.390.10:FF:000001">
    <property type="entry name" value="Enolase"/>
    <property type="match status" value="1"/>
</dbReference>
<evidence type="ECO:0000259" key="13">
    <source>
        <dbReference type="SMART" id="SM01192"/>
    </source>
</evidence>
<comment type="similarity">
    <text evidence="2 9">Belongs to the enolase family.</text>
</comment>
<dbReference type="PANTHER" id="PTHR11902">
    <property type="entry name" value="ENOLASE"/>
    <property type="match status" value="1"/>
</dbReference>
<feature type="binding site" evidence="9">
    <location>
        <position position="367"/>
    </location>
    <ligand>
        <name>(2R)-2-phosphoglycerate</name>
        <dbReference type="ChEBI" id="CHEBI:58289"/>
    </ligand>
</feature>
<comment type="catalytic activity">
    <reaction evidence="9">
        <text>(2R)-2-phosphoglycerate = phosphoenolpyruvate + H2O</text>
        <dbReference type="Rhea" id="RHEA:10164"/>
        <dbReference type="ChEBI" id="CHEBI:15377"/>
        <dbReference type="ChEBI" id="CHEBI:58289"/>
        <dbReference type="ChEBI" id="CHEBI:58702"/>
        <dbReference type="EC" id="4.2.1.11"/>
    </reaction>
</comment>
<evidence type="ECO:0000256" key="11">
    <source>
        <dbReference type="PIRSR" id="PIRSR001400-2"/>
    </source>
</evidence>
<dbReference type="SFLD" id="SFLDF00002">
    <property type="entry name" value="enolase"/>
    <property type="match status" value="1"/>
</dbReference>
<dbReference type="Pfam" id="PF00113">
    <property type="entry name" value="Enolase_C"/>
    <property type="match status" value="1"/>
</dbReference>
<dbReference type="InterPro" id="IPR036849">
    <property type="entry name" value="Enolase-like_C_sf"/>
</dbReference>
<feature type="binding site" evidence="9 12">
    <location>
        <position position="242"/>
    </location>
    <ligand>
        <name>Mg(2+)</name>
        <dbReference type="ChEBI" id="CHEBI:18420"/>
    </ligand>
</feature>
<evidence type="ECO:0000256" key="3">
    <source>
        <dbReference type="ARBA" id="ARBA00012058"/>
    </source>
</evidence>
<dbReference type="SUPFAM" id="SSF54826">
    <property type="entry name" value="Enolase N-terminal domain-like"/>
    <property type="match status" value="1"/>
</dbReference>